<feature type="region of interest" description="Disordered" evidence="7">
    <location>
        <begin position="284"/>
        <end position="306"/>
    </location>
</feature>
<comment type="catalytic activity">
    <reaction evidence="6">
        <text>cytidine(1402) in 16S rRNA + S-adenosyl-L-methionine = N(4)-methylcytidine(1402) in 16S rRNA + S-adenosyl-L-homocysteine + H(+)</text>
        <dbReference type="Rhea" id="RHEA:42928"/>
        <dbReference type="Rhea" id="RHEA-COMP:10286"/>
        <dbReference type="Rhea" id="RHEA-COMP:10287"/>
        <dbReference type="ChEBI" id="CHEBI:15378"/>
        <dbReference type="ChEBI" id="CHEBI:57856"/>
        <dbReference type="ChEBI" id="CHEBI:59789"/>
        <dbReference type="ChEBI" id="CHEBI:74506"/>
        <dbReference type="ChEBI" id="CHEBI:82748"/>
        <dbReference type="EC" id="2.1.1.199"/>
    </reaction>
</comment>
<evidence type="ECO:0000256" key="2">
    <source>
        <dbReference type="ARBA" id="ARBA00022552"/>
    </source>
</evidence>
<name>A0A1V9FSP7_9BACT</name>
<dbReference type="SUPFAM" id="SSF81799">
    <property type="entry name" value="Putative methyltransferase TM0872, insert domain"/>
    <property type="match status" value="1"/>
</dbReference>
<comment type="similarity">
    <text evidence="1 6">Belongs to the methyltransferase superfamily. RsmH family.</text>
</comment>
<reference evidence="8 9" key="1">
    <citation type="submission" date="2016-03" db="EMBL/GenBank/DDBJ databases">
        <title>Niastella vici sp. nov., isolated from farmland soil.</title>
        <authorList>
            <person name="Chen L."/>
            <person name="Wang D."/>
            <person name="Yang S."/>
            <person name="Wang G."/>
        </authorList>
    </citation>
    <scope>NUCLEOTIDE SEQUENCE [LARGE SCALE GENOMIC DNA]</scope>
    <source>
        <strain evidence="8 9">DJ57</strain>
    </source>
</reference>
<dbReference type="PIRSF" id="PIRSF004486">
    <property type="entry name" value="MraW"/>
    <property type="match status" value="1"/>
</dbReference>
<gene>
    <name evidence="6" type="primary">rsmH</name>
    <name evidence="8" type="ORF">A3860_06595</name>
</gene>
<keyword evidence="3 6" id="KW-0489">Methyltransferase</keyword>
<feature type="binding site" evidence="6">
    <location>
        <position position="55"/>
    </location>
    <ligand>
        <name>S-adenosyl-L-methionine</name>
        <dbReference type="ChEBI" id="CHEBI:59789"/>
    </ligand>
</feature>
<comment type="function">
    <text evidence="6">Specifically methylates the N4 position of cytidine in position 1402 (C1402) of 16S rRNA.</text>
</comment>
<comment type="caution">
    <text evidence="8">The sequence shown here is derived from an EMBL/GenBank/DDBJ whole genome shotgun (WGS) entry which is preliminary data.</text>
</comment>
<dbReference type="STRING" id="1703345.A3860_06595"/>
<dbReference type="Gene3D" id="3.40.50.150">
    <property type="entry name" value="Vaccinia Virus protein VP39"/>
    <property type="match status" value="1"/>
</dbReference>
<feature type="binding site" evidence="6">
    <location>
        <position position="105"/>
    </location>
    <ligand>
        <name>S-adenosyl-L-methionine</name>
        <dbReference type="ChEBI" id="CHEBI:59789"/>
    </ligand>
</feature>
<evidence type="ECO:0000313" key="9">
    <source>
        <dbReference type="Proteomes" id="UP000192796"/>
    </source>
</evidence>
<dbReference type="SUPFAM" id="SSF53335">
    <property type="entry name" value="S-adenosyl-L-methionine-dependent methyltransferases"/>
    <property type="match status" value="1"/>
</dbReference>
<comment type="subcellular location">
    <subcellularLocation>
        <location evidence="6">Cytoplasm</location>
    </subcellularLocation>
</comment>
<evidence type="ECO:0000256" key="5">
    <source>
        <dbReference type="ARBA" id="ARBA00022691"/>
    </source>
</evidence>
<dbReference type="EMBL" id="LVYD01000058">
    <property type="protein sequence ID" value="OQP61373.1"/>
    <property type="molecule type" value="Genomic_DNA"/>
</dbReference>
<keyword evidence="4 6" id="KW-0808">Transferase</keyword>
<feature type="binding site" evidence="6">
    <location>
        <begin position="35"/>
        <end position="37"/>
    </location>
    <ligand>
        <name>S-adenosyl-L-methionine</name>
        <dbReference type="ChEBI" id="CHEBI:59789"/>
    </ligand>
</feature>
<dbReference type="AlphaFoldDB" id="A0A1V9FSP7"/>
<dbReference type="Gene3D" id="1.10.150.170">
    <property type="entry name" value="Putative methyltransferase TM0872, insert domain"/>
    <property type="match status" value="1"/>
</dbReference>
<evidence type="ECO:0000256" key="4">
    <source>
        <dbReference type="ARBA" id="ARBA00022679"/>
    </source>
</evidence>
<protein>
    <recommendedName>
        <fullName evidence="6">Ribosomal RNA small subunit methyltransferase H</fullName>
        <ecNumber evidence="6">2.1.1.199</ecNumber>
    </recommendedName>
    <alternativeName>
        <fullName evidence="6">16S rRNA m(4)C1402 methyltransferase</fullName>
    </alternativeName>
    <alternativeName>
        <fullName evidence="6">rRNA (cytosine-N(4)-)-methyltransferase RsmH</fullName>
    </alternativeName>
</protein>
<dbReference type="InterPro" id="IPR002903">
    <property type="entry name" value="RsmH"/>
</dbReference>
<dbReference type="InterPro" id="IPR023397">
    <property type="entry name" value="SAM-dep_MeTrfase_MraW_recog"/>
</dbReference>
<feature type="binding site" evidence="6">
    <location>
        <position position="77"/>
    </location>
    <ligand>
        <name>S-adenosyl-L-methionine</name>
        <dbReference type="ChEBI" id="CHEBI:59789"/>
    </ligand>
</feature>
<evidence type="ECO:0000256" key="3">
    <source>
        <dbReference type="ARBA" id="ARBA00022603"/>
    </source>
</evidence>
<dbReference type="PANTHER" id="PTHR11265:SF0">
    <property type="entry name" value="12S RRNA N4-METHYLCYTIDINE METHYLTRANSFERASE"/>
    <property type="match status" value="1"/>
</dbReference>
<keyword evidence="2 6" id="KW-0698">rRNA processing</keyword>
<evidence type="ECO:0000256" key="6">
    <source>
        <dbReference type="HAMAP-Rule" id="MF_01007"/>
    </source>
</evidence>
<keyword evidence="9" id="KW-1185">Reference proteome</keyword>
<dbReference type="NCBIfam" id="TIGR00006">
    <property type="entry name" value="16S rRNA (cytosine(1402)-N(4))-methyltransferase RsmH"/>
    <property type="match status" value="1"/>
</dbReference>
<organism evidence="8 9">
    <name type="scientific">Niastella vici</name>
    <dbReference type="NCBI Taxonomy" id="1703345"/>
    <lineage>
        <taxon>Bacteria</taxon>
        <taxon>Pseudomonadati</taxon>
        <taxon>Bacteroidota</taxon>
        <taxon>Chitinophagia</taxon>
        <taxon>Chitinophagales</taxon>
        <taxon>Chitinophagaceae</taxon>
        <taxon>Niastella</taxon>
    </lineage>
</organism>
<sequence>MSEPVYHVPVLLQEVIDGLSIRPNGVYVDCTFGGGGHSLEILKHLNAEGRMVVFDQDADARKNVPDDDRIIFVPHNFRHLQRFLRLHKITQVDGIMADLGVSSHQFDTADRGFSTRFEGDLDMRMDQRQQLTAFEVVNTYTEQQLHKLFEQYGEVTNSKTLAKTIVQVRKTASLKTITNFKQALRSVVKGNPHKYFAQVFQALRIEVNDELGALKEMLQQVPPLLKPAGRVAIITFHSLEDRIVKNFFRKGNFEEEEVDVDPFGLQTTTPPLKAVTKKPIVPTEAEMKRNPRARSARLRVAEKVEE</sequence>
<evidence type="ECO:0000256" key="1">
    <source>
        <dbReference type="ARBA" id="ARBA00010396"/>
    </source>
</evidence>
<dbReference type="RefSeq" id="WP_081152122.1">
    <property type="nucleotide sequence ID" value="NZ_LVYD01000058.1"/>
</dbReference>
<accession>A0A1V9FSP7</accession>
<dbReference type="InterPro" id="IPR029063">
    <property type="entry name" value="SAM-dependent_MTases_sf"/>
</dbReference>
<keyword evidence="5 6" id="KW-0949">S-adenosyl-L-methionine</keyword>
<dbReference type="GO" id="GO:0005737">
    <property type="term" value="C:cytoplasm"/>
    <property type="evidence" value="ECO:0007669"/>
    <property type="project" value="UniProtKB-SubCell"/>
</dbReference>
<dbReference type="PANTHER" id="PTHR11265">
    <property type="entry name" value="S-ADENOSYL-METHYLTRANSFERASE MRAW"/>
    <property type="match status" value="1"/>
</dbReference>
<dbReference type="OrthoDB" id="9806637at2"/>
<dbReference type="Pfam" id="PF01795">
    <property type="entry name" value="Methyltransf_5"/>
    <property type="match status" value="1"/>
</dbReference>
<dbReference type="Proteomes" id="UP000192796">
    <property type="component" value="Unassembled WGS sequence"/>
</dbReference>
<dbReference type="GO" id="GO:0071424">
    <property type="term" value="F:rRNA (cytosine-N4-)-methyltransferase activity"/>
    <property type="evidence" value="ECO:0007669"/>
    <property type="project" value="UniProtKB-UniRule"/>
</dbReference>
<dbReference type="EC" id="2.1.1.199" evidence="6"/>
<dbReference type="HAMAP" id="MF_01007">
    <property type="entry name" value="16SrRNA_methyltr_H"/>
    <property type="match status" value="1"/>
</dbReference>
<dbReference type="GO" id="GO:0070475">
    <property type="term" value="P:rRNA base methylation"/>
    <property type="evidence" value="ECO:0007669"/>
    <property type="project" value="UniProtKB-UniRule"/>
</dbReference>
<evidence type="ECO:0000256" key="7">
    <source>
        <dbReference type="SAM" id="MobiDB-lite"/>
    </source>
</evidence>
<keyword evidence="6" id="KW-0963">Cytoplasm</keyword>
<proteinExistence type="inferred from homology"/>
<evidence type="ECO:0000313" key="8">
    <source>
        <dbReference type="EMBL" id="OQP61373.1"/>
    </source>
</evidence>
<feature type="binding site" evidence="6">
    <location>
        <position position="98"/>
    </location>
    <ligand>
        <name>S-adenosyl-L-methionine</name>
        <dbReference type="ChEBI" id="CHEBI:59789"/>
    </ligand>
</feature>